<dbReference type="VEuPathDB" id="FungiDB:P168DRAFT_335205"/>
<evidence type="ECO:0000256" key="1">
    <source>
        <dbReference type="SAM" id="MobiDB-lite"/>
    </source>
</evidence>
<dbReference type="OrthoDB" id="4531270at2759"/>
<gene>
    <name evidence="2" type="ORF">P168DRAFT_335205</name>
</gene>
<reference evidence="2" key="1">
    <citation type="submission" date="2016-12" db="EMBL/GenBank/DDBJ databases">
        <title>The genomes of Aspergillus section Nigri reveals drivers in fungal speciation.</title>
        <authorList>
            <consortium name="DOE Joint Genome Institute"/>
            <person name="Vesth T.C."/>
            <person name="Nybo J."/>
            <person name="Theobald S."/>
            <person name="Brandl J."/>
            <person name="Frisvad J.C."/>
            <person name="Nielsen K.F."/>
            <person name="Lyhne E.K."/>
            <person name="Kogle M.E."/>
            <person name="Kuo A."/>
            <person name="Riley R."/>
            <person name="Clum A."/>
            <person name="Nolan M."/>
            <person name="Lipzen A."/>
            <person name="Salamov A."/>
            <person name="Henrissat B."/>
            <person name="Wiebenga A."/>
            <person name="De vries R.P."/>
            <person name="Grigoriev I.V."/>
            <person name="Mortensen U.H."/>
            <person name="Andersen M.R."/>
            <person name="Baker S.E."/>
        </authorList>
    </citation>
    <scope>NUCLEOTIDE SEQUENCE</scope>
    <source>
        <strain evidence="2">IBT 28561</strain>
    </source>
</reference>
<feature type="region of interest" description="Disordered" evidence="1">
    <location>
        <begin position="77"/>
        <end position="112"/>
    </location>
</feature>
<proteinExistence type="predicted"/>
<dbReference type="AlphaFoldDB" id="A0A2I1CU79"/>
<evidence type="ECO:0000313" key="2">
    <source>
        <dbReference type="EMBL" id="PKY01178.1"/>
    </source>
</evidence>
<evidence type="ECO:0000313" key="3">
    <source>
        <dbReference type="Proteomes" id="UP000234254"/>
    </source>
</evidence>
<protein>
    <submittedName>
        <fullName evidence="2">Uncharacterized protein</fullName>
    </submittedName>
</protein>
<dbReference type="GeneID" id="36549235"/>
<name>A0A2I1CU79_ASPC2</name>
<comment type="caution">
    <text evidence="2">The sequence shown here is derived from an EMBL/GenBank/DDBJ whole genome shotgun (WGS) entry which is preliminary data.</text>
</comment>
<organism evidence="2 3">
    <name type="scientific">Aspergillus campestris (strain IBT 28561)</name>
    <dbReference type="NCBI Taxonomy" id="1392248"/>
    <lineage>
        <taxon>Eukaryota</taxon>
        <taxon>Fungi</taxon>
        <taxon>Dikarya</taxon>
        <taxon>Ascomycota</taxon>
        <taxon>Pezizomycotina</taxon>
        <taxon>Eurotiomycetes</taxon>
        <taxon>Eurotiomycetidae</taxon>
        <taxon>Eurotiales</taxon>
        <taxon>Aspergillaceae</taxon>
        <taxon>Aspergillus</taxon>
        <taxon>Aspergillus subgen. Circumdati</taxon>
    </lineage>
</organism>
<accession>A0A2I1CU79</accession>
<keyword evidence="3" id="KW-1185">Reference proteome</keyword>
<sequence>MPTNLYDMFDGASQILGSVGSAAGTATPLQNPVGGIQSAQAAYHMHQFGKIKFQGMRQALLKEDTAILRNQEMQTPQVQASDMSYGKNGITQVNGFQRDGEGRITYGGGSKR</sequence>
<dbReference type="RefSeq" id="XP_024689772.1">
    <property type="nucleotide sequence ID" value="XM_024841709.1"/>
</dbReference>
<dbReference type="Proteomes" id="UP000234254">
    <property type="component" value="Unassembled WGS sequence"/>
</dbReference>
<dbReference type="EMBL" id="MSFM01000012">
    <property type="protein sequence ID" value="PKY01178.1"/>
    <property type="molecule type" value="Genomic_DNA"/>
</dbReference>